<sequence>MCDYAFSEIECKIIKAQIERRAKYRQEFLRLRTDPCKHSLESGFVFDEAHQRFISMKVTQYEFFKPSMQTALFGIGFVVIPMFLYGFLINKERSTREAKCRSGELRYKDRLFKLS</sequence>
<keyword evidence="5" id="KW-0679">Respiratory chain</keyword>
<keyword evidence="4" id="KW-0813">Transport</keyword>
<evidence type="ECO:0000256" key="3">
    <source>
        <dbReference type="ARBA" id="ARBA00018681"/>
    </source>
</evidence>
<feature type="transmembrane region" description="Helical" evidence="14">
    <location>
        <begin position="71"/>
        <end position="89"/>
    </location>
</feature>
<evidence type="ECO:0000256" key="7">
    <source>
        <dbReference type="ARBA" id="ARBA00022792"/>
    </source>
</evidence>
<evidence type="ECO:0000256" key="8">
    <source>
        <dbReference type="ARBA" id="ARBA00022982"/>
    </source>
</evidence>
<keyword evidence="8" id="KW-0249">Electron transport</keyword>
<keyword evidence="11 14" id="KW-0472">Membrane</keyword>
<dbReference type="PANTHER" id="PTHR15469:SF0">
    <property type="entry name" value="NADH DEHYDROGENASE [UBIQUINONE] 1 BETA SUBCOMPLEX SUBUNIT 4"/>
    <property type="match status" value="1"/>
</dbReference>
<keyword evidence="16" id="KW-1185">Reference proteome</keyword>
<evidence type="ECO:0000256" key="6">
    <source>
        <dbReference type="ARBA" id="ARBA00022692"/>
    </source>
</evidence>
<dbReference type="PANTHER" id="PTHR15469">
    <property type="entry name" value="NADH-UBIQUINONE OXIDOREDUCTASE B15 SUBUNIT"/>
    <property type="match status" value="1"/>
</dbReference>
<reference evidence="15" key="1">
    <citation type="submission" date="2022-05" db="EMBL/GenBank/DDBJ databases">
        <authorList>
            <person name="Okamura Y."/>
        </authorList>
    </citation>
    <scope>NUCLEOTIDE SEQUENCE</scope>
</reference>
<dbReference type="GO" id="GO:0005743">
    <property type="term" value="C:mitochondrial inner membrane"/>
    <property type="evidence" value="ECO:0007669"/>
    <property type="project" value="UniProtKB-SubCell"/>
</dbReference>
<evidence type="ECO:0000256" key="14">
    <source>
        <dbReference type="SAM" id="Phobius"/>
    </source>
</evidence>
<keyword evidence="9 14" id="KW-1133">Transmembrane helix</keyword>
<evidence type="ECO:0000256" key="13">
    <source>
        <dbReference type="ARBA" id="ARBA00030987"/>
    </source>
</evidence>
<gene>
    <name evidence="15" type="ORF">PIBRA_LOCUS13525</name>
</gene>
<evidence type="ECO:0000256" key="2">
    <source>
        <dbReference type="ARBA" id="ARBA00007260"/>
    </source>
</evidence>
<dbReference type="AlphaFoldDB" id="A0A9P0XKQ6"/>
<evidence type="ECO:0000256" key="5">
    <source>
        <dbReference type="ARBA" id="ARBA00022660"/>
    </source>
</evidence>
<evidence type="ECO:0000256" key="1">
    <source>
        <dbReference type="ARBA" id="ARBA00004434"/>
    </source>
</evidence>
<protein>
    <recommendedName>
        <fullName evidence="3">NADH dehydrogenase [ubiquinone] 1 beta subcomplex subunit 4</fullName>
    </recommendedName>
    <alternativeName>
        <fullName evidence="12">Complex I-B15</fullName>
    </alternativeName>
    <alternativeName>
        <fullName evidence="13">NADH-ubiquinone oxidoreductase B15 subunit</fullName>
    </alternativeName>
</protein>
<comment type="caution">
    <text evidence="15">The sequence shown here is derived from an EMBL/GenBank/DDBJ whole genome shotgun (WGS) entry which is preliminary data.</text>
</comment>
<dbReference type="Proteomes" id="UP001152562">
    <property type="component" value="Unassembled WGS sequence"/>
</dbReference>
<proteinExistence type="inferred from homology"/>
<keyword evidence="6 14" id="KW-0812">Transmembrane</keyword>
<dbReference type="InterPro" id="IPR009866">
    <property type="entry name" value="NADH_UbQ_OxRdtase_NDUFB4_su"/>
</dbReference>
<dbReference type="Pfam" id="PF07225">
    <property type="entry name" value="NDUF_B4"/>
    <property type="match status" value="1"/>
</dbReference>
<evidence type="ECO:0000256" key="12">
    <source>
        <dbReference type="ARBA" id="ARBA00030212"/>
    </source>
</evidence>
<accession>A0A9P0XKQ6</accession>
<keyword evidence="10" id="KW-0496">Mitochondrion</keyword>
<evidence type="ECO:0000256" key="9">
    <source>
        <dbReference type="ARBA" id="ARBA00022989"/>
    </source>
</evidence>
<organism evidence="15 16">
    <name type="scientific">Pieris brassicae</name>
    <name type="common">White butterfly</name>
    <name type="synonym">Large white butterfly</name>
    <dbReference type="NCBI Taxonomy" id="7116"/>
    <lineage>
        <taxon>Eukaryota</taxon>
        <taxon>Metazoa</taxon>
        <taxon>Ecdysozoa</taxon>
        <taxon>Arthropoda</taxon>
        <taxon>Hexapoda</taxon>
        <taxon>Insecta</taxon>
        <taxon>Pterygota</taxon>
        <taxon>Neoptera</taxon>
        <taxon>Endopterygota</taxon>
        <taxon>Lepidoptera</taxon>
        <taxon>Glossata</taxon>
        <taxon>Ditrysia</taxon>
        <taxon>Papilionoidea</taxon>
        <taxon>Pieridae</taxon>
        <taxon>Pierinae</taxon>
        <taxon>Pieris</taxon>
    </lineage>
</organism>
<evidence type="ECO:0000256" key="4">
    <source>
        <dbReference type="ARBA" id="ARBA00022448"/>
    </source>
</evidence>
<evidence type="ECO:0000256" key="11">
    <source>
        <dbReference type="ARBA" id="ARBA00023136"/>
    </source>
</evidence>
<name>A0A9P0XKQ6_PIEBR</name>
<evidence type="ECO:0000313" key="16">
    <source>
        <dbReference type="Proteomes" id="UP001152562"/>
    </source>
</evidence>
<comment type="similarity">
    <text evidence="2">Belongs to the complex I NDUFB4 subunit family.</text>
</comment>
<dbReference type="EMBL" id="CALOZG010000085">
    <property type="protein sequence ID" value="CAH4037911.1"/>
    <property type="molecule type" value="Genomic_DNA"/>
</dbReference>
<evidence type="ECO:0000313" key="15">
    <source>
        <dbReference type="EMBL" id="CAH4037911.1"/>
    </source>
</evidence>
<comment type="subcellular location">
    <subcellularLocation>
        <location evidence="1">Mitochondrion inner membrane</location>
        <topology evidence="1">Single-pass membrane protein</topology>
    </subcellularLocation>
</comment>
<keyword evidence="7" id="KW-0999">Mitochondrion inner membrane</keyword>
<evidence type="ECO:0000256" key="10">
    <source>
        <dbReference type="ARBA" id="ARBA00023128"/>
    </source>
</evidence>